<dbReference type="AlphaFoldDB" id="X0YUH7"/>
<evidence type="ECO:0008006" key="9">
    <source>
        <dbReference type="Google" id="ProtNLM"/>
    </source>
</evidence>
<keyword evidence="2" id="KW-1003">Cell membrane</keyword>
<protein>
    <recommendedName>
        <fullName evidence="9">Lipid A biosynthesis acyltransferase</fullName>
    </recommendedName>
</protein>
<evidence type="ECO:0000256" key="3">
    <source>
        <dbReference type="ARBA" id="ARBA00022519"/>
    </source>
</evidence>
<keyword evidence="6" id="KW-0012">Acyltransferase</keyword>
<comment type="caution">
    <text evidence="8">The sequence shown here is derived from an EMBL/GenBank/DDBJ whole genome shotgun (WGS) entry which is preliminary data.</text>
</comment>
<evidence type="ECO:0000256" key="1">
    <source>
        <dbReference type="ARBA" id="ARBA00004533"/>
    </source>
</evidence>
<dbReference type="GO" id="GO:0005886">
    <property type="term" value="C:plasma membrane"/>
    <property type="evidence" value="ECO:0007669"/>
    <property type="project" value="UniProtKB-SubCell"/>
</dbReference>
<dbReference type="GO" id="GO:0008610">
    <property type="term" value="P:lipid biosynthetic process"/>
    <property type="evidence" value="ECO:0007669"/>
    <property type="project" value="UniProtKB-ARBA"/>
</dbReference>
<gene>
    <name evidence="8" type="ORF">S01H4_17273</name>
</gene>
<dbReference type="PANTHER" id="PTHR30606:SF10">
    <property type="entry name" value="PHOSPHATIDYLINOSITOL MANNOSIDE ACYLTRANSFERASE"/>
    <property type="match status" value="1"/>
</dbReference>
<comment type="subcellular location">
    <subcellularLocation>
        <location evidence="1">Cell inner membrane</location>
    </subcellularLocation>
</comment>
<dbReference type="GO" id="GO:1901137">
    <property type="term" value="P:carbohydrate derivative biosynthetic process"/>
    <property type="evidence" value="ECO:0007669"/>
    <property type="project" value="UniProtKB-ARBA"/>
</dbReference>
<evidence type="ECO:0000313" key="8">
    <source>
        <dbReference type="EMBL" id="GAG60299.1"/>
    </source>
</evidence>
<keyword evidence="5 7" id="KW-0472">Membrane</keyword>
<feature type="non-terminal residue" evidence="8">
    <location>
        <position position="125"/>
    </location>
</feature>
<dbReference type="EMBL" id="BART01007601">
    <property type="protein sequence ID" value="GAG60299.1"/>
    <property type="molecule type" value="Genomic_DNA"/>
</dbReference>
<evidence type="ECO:0000256" key="7">
    <source>
        <dbReference type="SAM" id="Phobius"/>
    </source>
</evidence>
<dbReference type="Pfam" id="PF03279">
    <property type="entry name" value="Lip_A_acyltrans"/>
    <property type="match status" value="1"/>
</dbReference>
<dbReference type="GO" id="GO:0016746">
    <property type="term" value="F:acyltransferase activity"/>
    <property type="evidence" value="ECO:0007669"/>
    <property type="project" value="UniProtKB-KW"/>
</dbReference>
<reference evidence="8" key="1">
    <citation type="journal article" date="2014" name="Front. Microbiol.">
        <title>High frequency of phylogenetically diverse reductive dehalogenase-homologous genes in deep subseafloor sedimentary metagenomes.</title>
        <authorList>
            <person name="Kawai M."/>
            <person name="Futagami T."/>
            <person name="Toyoda A."/>
            <person name="Takaki Y."/>
            <person name="Nishi S."/>
            <person name="Hori S."/>
            <person name="Arai W."/>
            <person name="Tsubouchi T."/>
            <person name="Morono Y."/>
            <person name="Uchiyama I."/>
            <person name="Ito T."/>
            <person name="Fujiyama A."/>
            <person name="Inagaki F."/>
            <person name="Takami H."/>
        </authorList>
    </citation>
    <scope>NUCLEOTIDE SEQUENCE</scope>
    <source>
        <strain evidence="8">Expedition CK06-06</strain>
    </source>
</reference>
<accession>X0YUH7</accession>
<feature type="transmembrane region" description="Helical" evidence="7">
    <location>
        <begin position="6"/>
        <end position="37"/>
    </location>
</feature>
<keyword evidence="3" id="KW-0997">Cell inner membrane</keyword>
<evidence type="ECO:0000256" key="4">
    <source>
        <dbReference type="ARBA" id="ARBA00022679"/>
    </source>
</evidence>
<keyword evidence="4" id="KW-0808">Transferase</keyword>
<proteinExistence type="predicted"/>
<name>X0YUH7_9ZZZZ</name>
<keyword evidence="7" id="KW-0812">Transmembrane</keyword>
<dbReference type="InterPro" id="IPR004960">
    <property type="entry name" value="LipA_acyltrans"/>
</dbReference>
<evidence type="ECO:0000256" key="6">
    <source>
        <dbReference type="ARBA" id="ARBA00023315"/>
    </source>
</evidence>
<sequence length="125" mass="15070">MIGYPVLYSIIWILTLLPFKVLYIISDFLTFITYYLIPYRKEVTLTNLKKSFPEKSSTEIKKIAKKFYRHLFDLFLESFKLLQLDEQEILKHYSYQNPEVLDDLYLKNKSIIAVFGHYGNWEWLA</sequence>
<dbReference type="PANTHER" id="PTHR30606">
    <property type="entry name" value="LIPID A BIOSYNTHESIS LAUROYL ACYLTRANSFERASE"/>
    <property type="match status" value="1"/>
</dbReference>
<organism evidence="8">
    <name type="scientific">marine sediment metagenome</name>
    <dbReference type="NCBI Taxonomy" id="412755"/>
    <lineage>
        <taxon>unclassified sequences</taxon>
        <taxon>metagenomes</taxon>
        <taxon>ecological metagenomes</taxon>
    </lineage>
</organism>
<evidence type="ECO:0000256" key="5">
    <source>
        <dbReference type="ARBA" id="ARBA00023136"/>
    </source>
</evidence>
<keyword evidence="7" id="KW-1133">Transmembrane helix</keyword>
<evidence type="ECO:0000256" key="2">
    <source>
        <dbReference type="ARBA" id="ARBA00022475"/>
    </source>
</evidence>